<dbReference type="eggNOG" id="ENOG5031DBX">
    <property type="taxonomic scope" value="Bacteria"/>
</dbReference>
<dbReference type="AlphaFoldDB" id="F8DZU8"/>
<name>F8DZU8_CORRG</name>
<sequence>MSTTREGTPMRDIERLIAVNDPAWPHLQQALADSDAVALPVDPERGRRSLWGL</sequence>
<keyword evidence="2" id="KW-1185">Reference proteome</keyword>
<dbReference type="KEGG" id="crd:CRES_1509"/>
<dbReference type="OrthoDB" id="1550811at2"/>
<dbReference type="HOGENOM" id="CLU_3060646_0_0_11"/>
<protein>
    <submittedName>
        <fullName evidence="1">Uncharacterized protein</fullName>
    </submittedName>
</protein>
<gene>
    <name evidence="1" type="ordered locus">CRES_1509</name>
</gene>
<accession>F8DZU8</accession>
<dbReference type="EMBL" id="CP002857">
    <property type="protein sequence ID" value="AEI09862.1"/>
    <property type="molecule type" value="Genomic_DNA"/>
</dbReference>
<reference evidence="1 2" key="1">
    <citation type="journal article" date="2012" name="BMC Genomics">
        <title>Complete genome sequence, lifestyle, and multi-drug resistance of the human pathogen Corynebacterium resistens DSM 45100 isolated from blood samples of a leukemia patient.</title>
        <authorList>
            <person name="Schroder J."/>
            <person name="Maus I."/>
            <person name="Meyer K."/>
            <person name="Wordemann S."/>
            <person name="Blom J."/>
            <person name="Jaenicke S."/>
            <person name="Schneider J."/>
            <person name="Trost E."/>
            <person name="Tauch A."/>
        </authorList>
    </citation>
    <scope>NUCLEOTIDE SEQUENCE [LARGE SCALE GENOMIC DNA]</scope>
    <source>
        <strain evidence="2">DSM 45100 / JCM 12819 / CCUG 50093 / GTC 2026 / SICGH 158</strain>
    </source>
</reference>
<organism evidence="1 2">
    <name type="scientific">Corynebacterium resistens (strain DSM 45100 / JCM 12819 / GTC 2026 / SICGH 158)</name>
    <dbReference type="NCBI Taxonomy" id="662755"/>
    <lineage>
        <taxon>Bacteria</taxon>
        <taxon>Bacillati</taxon>
        <taxon>Actinomycetota</taxon>
        <taxon>Actinomycetes</taxon>
        <taxon>Mycobacteriales</taxon>
        <taxon>Corynebacteriaceae</taxon>
        <taxon>Corynebacterium</taxon>
    </lineage>
</organism>
<evidence type="ECO:0000313" key="1">
    <source>
        <dbReference type="EMBL" id="AEI09862.1"/>
    </source>
</evidence>
<proteinExistence type="predicted"/>
<dbReference type="Proteomes" id="UP000000492">
    <property type="component" value="Chromosome"/>
</dbReference>
<evidence type="ECO:0000313" key="2">
    <source>
        <dbReference type="Proteomes" id="UP000000492"/>
    </source>
</evidence>
<dbReference type="RefSeq" id="WP_013888871.1">
    <property type="nucleotide sequence ID" value="NC_015673.1"/>
</dbReference>